<gene>
    <name evidence="1" type="ORF">GGG17_10910</name>
</gene>
<dbReference type="Proteomes" id="UP000431092">
    <property type="component" value="Unassembled WGS sequence"/>
</dbReference>
<organism evidence="1 2">
    <name type="scientific">Arsenicicoccus cauae</name>
    <dbReference type="NCBI Taxonomy" id="2663847"/>
    <lineage>
        <taxon>Bacteria</taxon>
        <taxon>Bacillati</taxon>
        <taxon>Actinomycetota</taxon>
        <taxon>Actinomycetes</taxon>
        <taxon>Micrococcales</taxon>
        <taxon>Intrasporangiaceae</taxon>
        <taxon>Arsenicicoccus</taxon>
    </lineage>
</organism>
<comment type="caution">
    <text evidence="1">The sequence shown here is derived from an EMBL/GenBank/DDBJ whole genome shotgun (WGS) entry which is preliminary data.</text>
</comment>
<sequence length="158" mass="17548">MRRGPAWPAAAPATSAGAPTHWLLPIDPAAHAEHQPADWRTRPDATPVWEAIARSQPIDRWCLRSGYRTMRTGDTIWAYLSRRQELCAVGSVREVVHEGDAWHVLVDWDDARTAALARHPLPRKAFGQVPMSTCRAGERAAGVLTERYADLPGSRHTT</sequence>
<keyword evidence="2" id="KW-1185">Reference proteome</keyword>
<name>A0A6I3IDX1_9MICO</name>
<protein>
    <recommendedName>
        <fullName evidence="3">EVE domain-containing protein</fullName>
    </recommendedName>
</protein>
<accession>A0A6I3IDX1</accession>
<dbReference type="AlphaFoldDB" id="A0A6I3IDX1"/>
<proteinExistence type="predicted"/>
<reference evidence="1 2" key="1">
    <citation type="submission" date="2019-11" db="EMBL/GenBank/DDBJ databases">
        <title>Whole genome sequencing identifies a novel species of the genus Arsenicicoccus isolated from human blood.</title>
        <authorList>
            <person name="Jeong J.H."/>
            <person name="Kweon O.J."/>
            <person name="Kim H.R."/>
            <person name="Kim T.-H."/>
            <person name="Ha S.-M."/>
            <person name="Lee M.-K."/>
        </authorList>
    </citation>
    <scope>NUCLEOTIDE SEQUENCE [LARGE SCALE GENOMIC DNA]</scope>
    <source>
        <strain evidence="1 2">MKL-02</strain>
    </source>
</reference>
<evidence type="ECO:0000313" key="2">
    <source>
        <dbReference type="Proteomes" id="UP000431092"/>
    </source>
</evidence>
<dbReference type="EMBL" id="WLVL01000039">
    <property type="protein sequence ID" value="MTB72468.1"/>
    <property type="molecule type" value="Genomic_DNA"/>
</dbReference>
<evidence type="ECO:0000313" key="1">
    <source>
        <dbReference type="EMBL" id="MTB72468.1"/>
    </source>
</evidence>
<evidence type="ECO:0008006" key="3">
    <source>
        <dbReference type="Google" id="ProtNLM"/>
    </source>
</evidence>